<accession>A0AAV6YE83</accession>
<proteinExistence type="predicted"/>
<sequence length="59" mass="6642">MQIILSALRGIVWKDVLKTSRGEFITAGGVTPDEEEIPVYRGRYRGCNEVVMKKTVNSE</sequence>
<dbReference type="EMBL" id="WNYA01055602">
    <property type="protein sequence ID" value="KAG8535854.1"/>
    <property type="molecule type" value="Genomic_DNA"/>
</dbReference>
<gene>
    <name evidence="1" type="ORF">GDO81_027615</name>
</gene>
<evidence type="ECO:0000313" key="1">
    <source>
        <dbReference type="EMBL" id="KAG8535854.1"/>
    </source>
</evidence>
<dbReference type="Proteomes" id="UP000824782">
    <property type="component" value="Unassembled WGS sequence"/>
</dbReference>
<keyword evidence="2" id="KW-1185">Reference proteome</keyword>
<reference evidence="1" key="1">
    <citation type="thesis" date="2020" institute="ProQuest LLC" country="789 East Eisenhower Parkway, Ann Arbor, MI, USA">
        <title>Comparative Genomics and Chromosome Evolution.</title>
        <authorList>
            <person name="Mudd A.B."/>
        </authorList>
    </citation>
    <scope>NUCLEOTIDE SEQUENCE</scope>
    <source>
        <strain evidence="1">237g6f4</strain>
        <tissue evidence="1">Blood</tissue>
    </source>
</reference>
<comment type="caution">
    <text evidence="1">The sequence shown here is derived from an EMBL/GenBank/DDBJ whole genome shotgun (WGS) entry which is preliminary data.</text>
</comment>
<dbReference type="AlphaFoldDB" id="A0AAV6YE83"/>
<protein>
    <submittedName>
        <fullName evidence="1">Uncharacterized protein</fullName>
    </submittedName>
</protein>
<evidence type="ECO:0000313" key="2">
    <source>
        <dbReference type="Proteomes" id="UP000824782"/>
    </source>
</evidence>
<organism evidence="1 2">
    <name type="scientific">Engystomops pustulosus</name>
    <name type="common">Tungara frog</name>
    <name type="synonym">Physalaemus pustulosus</name>
    <dbReference type="NCBI Taxonomy" id="76066"/>
    <lineage>
        <taxon>Eukaryota</taxon>
        <taxon>Metazoa</taxon>
        <taxon>Chordata</taxon>
        <taxon>Craniata</taxon>
        <taxon>Vertebrata</taxon>
        <taxon>Euteleostomi</taxon>
        <taxon>Amphibia</taxon>
        <taxon>Batrachia</taxon>
        <taxon>Anura</taxon>
        <taxon>Neobatrachia</taxon>
        <taxon>Hyloidea</taxon>
        <taxon>Leptodactylidae</taxon>
        <taxon>Leiuperinae</taxon>
        <taxon>Engystomops</taxon>
    </lineage>
</organism>
<name>A0AAV6YE83_ENGPU</name>